<proteinExistence type="predicted"/>
<dbReference type="InterPro" id="IPR036269">
    <property type="entry name" value="Rho_N_sf"/>
</dbReference>
<sequence length="82" mass="9152">MKTIINSNVERIIEDEMLAKYKALGYKEISSSKANDNAPENKPLSKMKVDELKALATELGIENTDSLTRDELIAVIKEKKNG</sequence>
<dbReference type="AlphaFoldDB" id="A0AAP2XNM3"/>
<comment type="caution">
    <text evidence="2">The sequence shown here is derived from an EMBL/GenBank/DDBJ whole genome shotgun (WGS) entry which is preliminary data.</text>
</comment>
<accession>A0AAP2XNM3</accession>
<dbReference type="Proteomes" id="UP001204814">
    <property type="component" value="Unassembled WGS sequence"/>
</dbReference>
<dbReference type="EMBL" id="JANGBO010000001">
    <property type="protein sequence ID" value="MCQ5060721.1"/>
    <property type="molecule type" value="Genomic_DNA"/>
</dbReference>
<reference evidence="2" key="1">
    <citation type="submission" date="2022-06" db="EMBL/GenBank/DDBJ databases">
        <title>Isolation of gut microbiota from human fecal samples.</title>
        <authorList>
            <person name="Pamer E.G."/>
            <person name="Barat B."/>
            <person name="Waligurski E."/>
            <person name="Medina S."/>
            <person name="Paddock L."/>
            <person name="Mostad J."/>
        </authorList>
    </citation>
    <scope>NUCLEOTIDE SEQUENCE</scope>
    <source>
        <strain evidence="2">DFI.6.24</strain>
    </source>
</reference>
<name>A0AAP2XNM3_9FIRM</name>
<dbReference type="InterPro" id="IPR011112">
    <property type="entry name" value="Rho-like_N"/>
</dbReference>
<organism evidence="2 3">
    <name type="scientific">Faecalibacillus intestinalis</name>
    <dbReference type="NCBI Taxonomy" id="1982626"/>
    <lineage>
        <taxon>Bacteria</taxon>
        <taxon>Bacillati</taxon>
        <taxon>Bacillota</taxon>
        <taxon>Erysipelotrichia</taxon>
        <taxon>Erysipelotrichales</taxon>
        <taxon>Coprobacillaceae</taxon>
        <taxon>Faecalibacillus</taxon>
    </lineage>
</organism>
<protein>
    <submittedName>
        <fullName evidence="2">Rho termination factor N-terminal domain-containing protein</fullName>
    </submittedName>
</protein>
<dbReference type="SUPFAM" id="SSF68912">
    <property type="entry name" value="Rho N-terminal domain-like"/>
    <property type="match status" value="1"/>
</dbReference>
<dbReference type="RefSeq" id="WP_117480953.1">
    <property type="nucleotide sequence ID" value="NZ_JADPGY010000013.1"/>
</dbReference>
<dbReference type="SMART" id="SM00959">
    <property type="entry name" value="Rho_N"/>
    <property type="match status" value="1"/>
</dbReference>
<evidence type="ECO:0000313" key="2">
    <source>
        <dbReference type="EMBL" id="MCQ5060721.1"/>
    </source>
</evidence>
<dbReference type="Pfam" id="PF07498">
    <property type="entry name" value="Rho_N"/>
    <property type="match status" value="1"/>
</dbReference>
<dbReference type="GO" id="GO:0006353">
    <property type="term" value="P:DNA-templated transcription termination"/>
    <property type="evidence" value="ECO:0007669"/>
    <property type="project" value="InterPro"/>
</dbReference>
<gene>
    <name evidence="2" type="ORF">NE542_02565</name>
</gene>
<evidence type="ECO:0000259" key="1">
    <source>
        <dbReference type="SMART" id="SM00959"/>
    </source>
</evidence>
<dbReference type="Gene3D" id="1.10.720.10">
    <property type="match status" value="1"/>
</dbReference>
<evidence type="ECO:0000313" key="3">
    <source>
        <dbReference type="Proteomes" id="UP001204814"/>
    </source>
</evidence>
<feature type="domain" description="Rho termination factor-like N-terminal" evidence="1">
    <location>
        <begin position="43"/>
        <end position="82"/>
    </location>
</feature>